<evidence type="ECO:0000259" key="6">
    <source>
        <dbReference type="PROSITE" id="PS00497"/>
    </source>
</evidence>
<dbReference type="PANTHER" id="PTHR11474:SF126">
    <property type="entry name" value="TYROSINASE-LIKE PROTEIN TYR-1-RELATED"/>
    <property type="match status" value="1"/>
</dbReference>
<keyword evidence="9" id="KW-1185">Reference proteome</keyword>
<dbReference type="RefSeq" id="WP_143095295.1">
    <property type="nucleotide sequence ID" value="NZ_FOXH01000017.1"/>
</dbReference>
<feature type="domain" description="Tyrosinase copper-binding" evidence="7">
    <location>
        <begin position="240"/>
        <end position="251"/>
    </location>
</feature>
<dbReference type="PROSITE" id="PS51257">
    <property type="entry name" value="PROKAR_LIPOPROTEIN"/>
    <property type="match status" value="1"/>
</dbReference>
<gene>
    <name evidence="8" type="ORF">SAMN04515674_11770</name>
</gene>
<keyword evidence="5" id="KW-0186">Copper</keyword>
<dbReference type="Pfam" id="PF00264">
    <property type="entry name" value="Tyrosinase"/>
    <property type="match status" value="2"/>
</dbReference>
<dbReference type="InterPro" id="IPR002227">
    <property type="entry name" value="Tyrosinase_Cu-bd"/>
</dbReference>
<protein>
    <submittedName>
        <fullName evidence="8">Polyphenol oxidase</fullName>
    </submittedName>
</protein>
<proteinExistence type="inferred from homology"/>
<evidence type="ECO:0000313" key="8">
    <source>
        <dbReference type="EMBL" id="SFQ40106.1"/>
    </source>
</evidence>
<dbReference type="SUPFAM" id="SSF48056">
    <property type="entry name" value="Di-copper centre-containing domain"/>
    <property type="match status" value="1"/>
</dbReference>
<dbReference type="InterPro" id="IPR008922">
    <property type="entry name" value="Di-copper_centre_dom_sf"/>
</dbReference>
<dbReference type="InterPro" id="IPR050316">
    <property type="entry name" value="Tyrosinase/Hemocyanin"/>
</dbReference>
<dbReference type="Pfam" id="PF12142">
    <property type="entry name" value="PPO1_DWL"/>
    <property type="match status" value="1"/>
</dbReference>
<evidence type="ECO:0000259" key="7">
    <source>
        <dbReference type="PROSITE" id="PS00498"/>
    </source>
</evidence>
<dbReference type="EMBL" id="FOXH01000017">
    <property type="protein sequence ID" value="SFQ40106.1"/>
    <property type="molecule type" value="Genomic_DNA"/>
</dbReference>
<evidence type="ECO:0000256" key="5">
    <source>
        <dbReference type="ARBA" id="ARBA00023008"/>
    </source>
</evidence>
<accession>A0A1I5Y7A8</accession>
<dbReference type="InterPro" id="IPR022739">
    <property type="entry name" value="Polyphenol_oxidase_cen"/>
</dbReference>
<dbReference type="Pfam" id="PF25271">
    <property type="entry name" value="DUF7868"/>
    <property type="match status" value="1"/>
</dbReference>
<reference evidence="8 9" key="1">
    <citation type="submission" date="2016-10" db="EMBL/GenBank/DDBJ databases">
        <authorList>
            <person name="de Groot N.N."/>
        </authorList>
    </citation>
    <scope>NUCLEOTIDE SEQUENCE [LARGE SCALE GENOMIC DNA]</scope>
    <source>
        <strain evidence="9">E92,LMG 26720,CCM 7988</strain>
    </source>
</reference>
<feature type="domain" description="Tyrosinase copper-binding" evidence="6">
    <location>
        <begin position="121"/>
        <end position="138"/>
    </location>
</feature>
<dbReference type="GO" id="GO:0004097">
    <property type="term" value="F:catechol oxidase activity"/>
    <property type="evidence" value="ECO:0007669"/>
    <property type="project" value="InterPro"/>
</dbReference>
<dbReference type="PROSITE" id="PS00498">
    <property type="entry name" value="TYROSINASE_2"/>
    <property type="match status" value="1"/>
</dbReference>
<keyword evidence="4" id="KW-0560">Oxidoreductase</keyword>
<evidence type="ECO:0000256" key="3">
    <source>
        <dbReference type="ARBA" id="ARBA00022723"/>
    </source>
</evidence>
<evidence type="ECO:0000256" key="1">
    <source>
        <dbReference type="ARBA" id="ARBA00001973"/>
    </source>
</evidence>
<dbReference type="Gene3D" id="1.10.1280.10">
    <property type="entry name" value="Di-copper center containing domain from catechol oxidase"/>
    <property type="match status" value="2"/>
</dbReference>
<dbReference type="InterPro" id="IPR057190">
    <property type="entry name" value="DUF7868"/>
</dbReference>
<dbReference type="Proteomes" id="UP000199306">
    <property type="component" value="Unassembled WGS sequence"/>
</dbReference>
<name>A0A1I5Y7A8_9BACT</name>
<sequence>MKRTITLLGSILLACTVLFSTVGLKNKNLVPGENEIKLCYSSTSTVAEKAMPFETSVDKVAAVMIRKNIYSLSDAEINSIKAGIAAMKALPITNQTSWQYQAAIHGTFTTPNSPAWNSCQHGTQFFLSWHRMYLYFFERILRAKSGNPNLTLPYWDYQTNAALHPAYRNSSTGNTLYDNTRNSSINGGGSLPSSIMVAIDNALNNNIPFFNFNSDLEGPHGSVHVSIGGNMGVVKTAAKDPVFWLHHANIDRLWEKWLRKCGGRTNPTSDNAWMNTKFTFFDENGHAVIMTGSQIVNTATQLNYRYDFPPKLPCNFSLDISKWNWKILKPLRVVNTKPFDKSRLKLSFAKTPVINDDFKLLNSQKLNFSTTGISDKVMIEIDQVKVSKLPEGTIEVYLNLPANETPSVKSKSFAGVLNLFGIGEHDHHGKETPISVNVSSAVKNLGLGASDLSKAELTFIVRGNTLNGKEIKTEDNIQIGAVNFVIHKAQAQ</sequence>
<dbReference type="GO" id="GO:0046872">
    <property type="term" value="F:metal ion binding"/>
    <property type="evidence" value="ECO:0007669"/>
    <property type="project" value="UniProtKB-KW"/>
</dbReference>
<dbReference type="PROSITE" id="PS00497">
    <property type="entry name" value="TYROSINASE_1"/>
    <property type="match status" value="1"/>
</dbReference>
<evidence type="ECO:0000256" key="4">
    <source>
        <dbReference type="ARBA" id="ARBA00023002"/>
    </source>
</evidence>
<comment type="similarity">
    <text evidence="2">Belongs to the tyrosinase family.</text>
</comment>
<dbReference type="PRINTS" id="PR00092">
    <property type="entry name" value="TYROSINASE"/>
</dbReference>
<dbReference type="PANTHER" id="PTHR11474">
    <property type="entry name" value="TYROSINASE FAMILY MEMBER"/>
    <property type="match status" value="1"/>
</dbReference>
<keyword evidence="3" id="KW-0479">Metal-binding</keyword>
<comment type="cofactor">
    <cofactor evidence="1">
        <name>Cu(2+)</name>
        <dbReference type="ChEBI" id="CHEBI:29036"/>
    </cofactor>
</comment>
<dbReference type="STRING" id="1079859.SAMN04515674_11770"/>
<dbReference type="OrthoDB" id="2874181at2"/>
<evidence type="ECO:0000256" key="2">
    <source>
        <dbReference type="ARBA" id="ARBA00009928"/>
    </source>
</evidence>
<evidence type="ECO:0000313" key="9">
    <source>
        <dbReference type="Proteomes" id="UP000199306"/>
    </source>
</evidence>
<dbReference type="AlphaFoldDB" id="A0A1I5Y7A8"/>
<organism evidence="8 9">
    <name type="scientific">Pseudarcicella hirudinis</name>
    <dbReference type="NCBI Taxonomy" id="1079859"/>
    <lineage>
        <taxon>Bacteria</taxon>
        <taxon>Pseudomonadati</taxon>
        <taxon>Bacteroidota</taxon>
        <taxon>Cytophagia</taxon>
        <taxon>Cytophagales</taxon>
        <taxon>Flectobacillaceae</taxon>
        <taxon>Pseudarcicella</taxon>
    </lineage>
</organism>